<dbReference type="Pfam" id="PF03959">
    <property type="entry name" value="FSH1"/>
    <property type="match status" value="1"/>
</dbReference>
<dbReference type="OrthoDB" id="414698at2759"/>
<evidence type="ECO:0000259" key="6">
    <source>
        <dbReference type="PROSITE" id="PS51064"/>
    </source>
</evidence>
<dbReference type="Pfam" id="PF02174">
    <property type="entry name" value="IRS"/>
    <property type="match status" value="1"/>
</dbReference>
<evidence type="ECO:0000256" key="2">
    <source>
        <dbReference type="ARBA" id="ARBA00022553"/>
    </source>
</evidence>
<dbReference type="SUPFAM" id="SSF50729">
    <property type="entry name" value="PH domain-like"/>
    <property type="match status" value="1"/>
</dbReference>
<dbReference type="InterPro" id="IPR011993">
    <property type="entry name" value="PH-like_dom_sf"/>
</dbReference>
<dbReference type="PANTHER" id="PTHR48070">
    <property type="entry name" value="ESTERASE OVCA2"/>
    <property type="match status" value="1"/>
</dbReference>
<accession>A0A2A2J526</accession>
<dbReference type="InterPro" id="IPR002404">
    <property type="entry name" value="IRS_PTB"/>
</dbReference>
<dbReference type="Gene3D" id="3.40.50.1820">
    <property type="entry name" value="alpha/beta hydrolase"/>
    <property type="match status" value="1"/>
</dbReference>
<dbReference type="InterPro" id="IPR038742">
    <property type="entry name" value="FRS2_PTB"/>
</dbReference>
<dbReference type="InterPro" id="IPR005645">
    <property type="entry name" value="FSH-like_dom"/>
</dbReference>
<dbReference type="PANTHER" id="PTHR48070:SF6">
    <property type="entry name" value="ESTERASE OVCA2"/>
    <property type="match status" value="1"/>
</dbReference>
<evidence type="ECO:0000256" key="1">
    <source>
        <dbReference type="ARBA" id="ARBA00005863"/>
    </source>
</evidence>
<comment type="caution">
    <text evidence="7">The sequence shown here is derived from an EMBL/GenBank/DDBJ whole genome shotgun (WGS) entry which is preliminary data.</text>
</comment>
<feature type="compositionally biased region" description="Polar residues" evidence="5">
    <location>
        <begin position="433"/>
        <end position="451"/>
    </location>
</feature>
<gene>
    <name evidence="7" type="ORF">WR25_05021</name>
</gene>
<dbReference type="InterPro" id="IPR050593">
    <property type="entry name" value="LovG"/>
</dbReference>
<feature type="region of interest" description="Disordered" evidence="5">
    <location>
        <begin position="429"/>
        <end position="451"/>
    </location>
</feature>
<dbReference type="STRING" id="2018661.A0A2A2J526"/>
<dbReference type="AlphaFoldDB" id="A0A2A2J526"/>
<proteinExistence type="inferred from homology"/>
<evidence type="ECO:0000256" key="4">
    <source>
        <dbReference type="ARBA" id="ARBA00022801"/>
    </source>
</evidence>
<organism evidence="7 8">
    <name type="scientific">Diploscapter pachys</name>
    <dbReference type="NCBI Taxonomy" id="2018661"/>
    <lineage>
        <taxon>Eukaryota</taxon>
        <taxon>Metazoa</taxon>
        <taxon>Ecdysozoa</taxon>
        <taxon>Nematoda</taxon>
        <taxon>Chromadorea</taxon>
        <taxon>Rhabditida</taxon>
        <taxon>Rhabditina</taxon>
        <taxon>Rhabditomorpha</taxon>
        <taxon>Rhabditoidea</taxon>
        <taxon>Rhabditidae</taxon>
        <taxon>Diploscapter</taxon>
    </lineage>
</organism>
<comment type="similarity">
    <text evidence="1">Belongs to the LovG family.</text>
</comment>
<dbReference type="Gene3D" id="2.30.29.30">
    <property type="entry name" value="Pleckstrin-homology domain (PH domain)/Phosphotyrosine-binding domain (PTB)"/>
    <property type="match status" value="1"/>
</dbReference>
<dbReference type="GO" id="GO:0005737">
    <property type="term" value="C:cytoplasm"/>
    <property type="evidence" value="ECO:0007669"/>
    <property type="project" value="TreeGrafter"/>
</dbReference>
<keyword evidence="4" id="KW-0378">Hydrolase</keyword>
<sequence>MASTSKVRILCFHGYRQNDSFFREKIGSTRKLFKKYADFEFVCAPHKANVETLDGDVNGDKGARGDPCAWWFSKSDAQFSSKDVTTLADGFEQSVQVVLEFIRNNGPFDGLFGFSQGASMVHLLLALKASGKIELDVKFAIFSSGFLSLSSVHENLIEHFIDLPSMHIFGKNDNIVYPERIDALVMGQCVSNEAQKGHKEFCRSIKNDTERHSFRVYIHRRNKFIHAWLRITPEEVILERSKNDVVVWPLQYLRRYGYTSAGIFFFESGRRAPTGEGLHCFQSKDAEAIFQIVQSRVQDNANTSRAANMRNERARSSGPTFGTAVVAPMKNIVERRNEPQPVQRFGSEGTGVGSEYMQDLNGYKTYHRGMLVRPRHDVFVPLVRPRSVGETDSHHLPPDSFHPHRHNTFVDQRIVGNIISEGINPQMVDEHGNNLSRSCSTSSQISGRSNLTGYGSSQFGLAGGHAPPYVNISPQEVYPDCGRAPSSTSIAPHSTSPHHGSQPPTPTRTMFPIRWDAGAGSTNVICFSQFTGNGSNQPSPLAPSNRWSSISYTSSNNSPRSLCGLDSSFSSNGSGGQRMEVVALGARSISEREATVSPVSPQLNYADVSPMTPGDRPSSRCSNTDSIFNYTNIDMAKTRALQVNKERYSLKSLVLTTPLRLLVDFIFSASYRKWYFDPSAAPKNASHLKFKKKFETL</sequence>
<dbReference type="InterPro" id="IPR029058">
    <property type="entry name" value="AB_hydrolase_fold"/>
</dbReference>
<feature type="compositionally biased region" description="Polar residues" evidence="5">
    <location>
        <begin position="485"/>
        <end position="499"/>
    </location>
</feature>
<dbReference type="GO" id="GO:0016787">
    <property type="term" value="F:hydrolase activity"/>
    <property type="evidence" value="ECO:0007669"/>
    <property type="project" value="UniProtKB-KW"/>
</dbReference>
<dbReference type="PROSITE" id="PS51064">
    <property type="entry name" value="IRS_PTB"/>
    <property type="match status" value="1"/>
</dbReference>
<name>A0A2A2J526_9BILA</name>
<keyword evidence="2" id="KW-0597">Phosphoprotein</keyword>
<protein>
    <recommendedName>
        <fullName evidence="6">IRS-type PTB domain-containing protein</fullName>
    </recommendedName>
</protein>
<dbReference type="Proteomes" id="UP000218231">
    <property type="component" value="Unassembled WGS sequence"/>
</dbReference>
<evidence type="ECO:0000256" key="3">
    <source>
        <dbReference type="ARBA" id="ARBA00022707"/>
    </source>
</evidence>
<evidence type="ECO:0000256" key="5">
    <source>
        <dbReference type="SAM" id="MobiDB-lite"/>
    </source>
</evidence>
<dbReference type="GO" id="GO:0032526">
    <property type="term" value="P:response to retinoic acid"/>
    <property type="evidence" value="ECO:0007669"/>
    <property type="project" value="TreeGrafter"/>
</dbReference>
<evidence type="ECO:0000313" key="7">
    <source>
        <dbReference type="EMBL" id="PAV56761.1"/>
    </source>
</evidence>
<keyword evidence="3" id="KW-0449">Lipoprotein</keyword>
<feature type="domain" description="IRS-type PTB" evidence="6">
    <location>
        <begin position="195"/>
        <end position="307"/>
    </location>
</feature>
<dbReference type="CDD" id="cd01202">
    <property type="entry name" value="PTB_FRS2"/>
    <property type="match status" value="1"/>
</dbReference>
<dbReference type="GO" id="GO:0005634">
    <property type="term" value="C:nucleus"/>
    <property type="evidence" value="ECO:0007669"/>
    <property type="project" value="TreeGrafter"/>
</dbReference>
<evidence type="ECO:0000313" key="8">
    <source>
        <dbReference type="Proteomes" id="UP000218231"/>
    </source>
</evidence>
<dbReference type="SMART" id="SM00310">
    <property type="entry name" value="PTBI"/>
    <property type="match status" value="1"/>
</dbReference>
<keyword evidence="8" id="KW-1185">Reference proteome</keyword>
<reference evidence="7 8" key="1">
    <citation type="journal article" date="2017" name="Curr. Biol.">
        <title>Genome architecture and evolution of a unichromosomal asexual nematode.</title>
        <authorList>
            <person name="Fradin H."/>
            <person name="Zegar C."/>
            <person name="Gutwein M."/>
            <person name="Lucas J."/>
            <person name="Kovtun M."/>
            <person name="Corcoran D."/>
            <person name="Baugh L.R."/>
            <person name="Kiontke K."/>
            <person name="Gunsalus K."/>
            <person name="Fitch D.H."/>
            <person name="Piano F."/>
        </authorList>
    </citation>
    <scope>NUCLEOTIDE SEQUENCE [LARGE SCALE GENOMIC DNA]</scope>
    <source>
        <strain evidence="7">PF1309</strain>
    </source>
</reference>
<keyword evidence="3" id="KW-0519">Myristate</keyword>
<dbReference type="SUPFAM" id="SSF53474">
    <property type="entry name" value="alpha/beta-Hydrolases"/>
    <property type="match status" value="1"/>
</dbReference>
<dbReference type="EMBL" id="LIAE01010679">
    <property type="protein sequence ID" value="PAV56761.1"/>
    <property type="molecule type" value="Genomic_DNA"/>
</dbReference>
<dbReference type="SMART" id="SM01244">
    <property type="entry name" value="IRS"/>
    <property type="match status" value="1"/>
</dbReference>
<feature type="region of interest" description="Disordered" evidence="5">
    <location>
        <begin position="480"/>
        <end position="513"/>
    </location>
</feature>